<protein>
    <submittedName>
        <fullName evidence="1">Uncharacterized protein</fullName>
    </submittedName>
</protein>
<comment type="caution">
    <text evidence="1">The sequence shown here is derived from an EMBL/GenBank/DDBJ whole genome shotgun (WGS) entry which is preliminary data.</text>
</comment>
<dbReference type="PANTHER" id="PTHR47979">
    <property type="entry name" value="DRAB11-RELATED"/>
    <property type="match status" value="1"/>
</dbReference>
<accession>A0A820KSF4</accession>
<dbReference type="GO" id="GO:0005525">
    <property type="term" value="F:GTP binding"/>
    <property type="evidence" value="ECO:0007669"/>
    <property type="project" value="InterPro"/>
</dbReference>
<dbReference type="InterPro" id="IPR050209">
    <property type="entry name" value="Rab_GTPases_membrane_traffic"/>
</dbReference>
<proteinExistence type="predicted"/>
<sequence length="98" mass="11228">MPTPQRNHLYKLMVVGDTGVGKTTFSSVIRILHPEEWNVDLISYKVSEIVINLNGEQIKLIICDMSSEENDRSIRSSFYNAVDGIFILYDSTNRKSFQ</sequence>
<evidence type="ECO:0000313" key="2">
    <source>
        <dbReference type="Proteomes" id="UP000663868"/>
    </source>
</evidence>
<dbReference type="Gene3D" id="3.40.50.300">
    <property type="entry name" value="P-loop containing nucleotide triphosphate hydrolases"/>
    <property type="match status" value="1"/>
</dbReference>
<organism evidence="1 2">
    <name type="scientific">Adineta steineri</name>
    <dbReference type="NCBI Taxonomy" id="433720"/>
    <lineage>
        <taxon>Eukaryota</taxon>
        <taxon>Metazoa</taxon>
        <taxon>Spiralia</taxon>
        <taxon>Gnathifera</taxon>
        <taxon>Rotifera</taxon>
        <taxon>Eurotatoria</taxon>
        <taxon>Bdelloidea</taxon>
        <taxon>Adinetida</taxon>
        <taxon>Adinetidae</taxon>
        <taxon>Adineta</taxon>
    </lineage>
</organism>
<dbReference type="Pfam" id="PF00071">
    <property type="entry name" value="Ras"/>
    <property type="match status" value="1"/>
</dbReference>
<dbReference type="AlphaFoldDB" id="A0A820KSF4"/>
<dbReference type="EMBL" id="CAJOBB010018207">
    <property type="protein sequence ID" value="CAF4346651.1"/>
    <property type="molecule type" value="Genomic_DNA"/>
</dbReference>
<dbReference type="InterPro" id="IPR027417">
    <property type="entry name" value="P-loop_NTPase"/>
</dbReference>
<name>A0A820KSF4_9BILA</name>
<evidence type="ECO:0000313" key="1">
    <source>
        <dbReference type="EMBL" id="CAF4346651.1"/>
    </source>
</evidence>
<reference evidence="1" key="1">
    <citation type="submission" date="2021-02" db="EMBL/GenBank/DDBJ databases">
        <authorList>
            <person name="Nowell W R."/>
        </authorList>
    </citation>
    <scope>NUCLEOTIDE SEQUENCE</scope>
</reference>
<dbReference type="PRINTS" id="PR00449">
    <property type="entry name" value="RASTRNSFRMNG"/>
</dbReference>
<dbReference type="SUPFAM" id="SSF52540">
    <property type="entry name" value="P-loop containing nucleoside triphosphate hydrolases"/>
    <property type="match status" value="1"/>
</dbReference>
<dbReference type="PROSITE" id="PS51419">
    <property type="entry name" value="RAB"/>
    <property type="match status" value="1"/>
</dbReference>
<dbReference type="GO" id="GO:0003924">
    <property type="term" value="F:GTPase activity"/>
    <property type="evidence" value="ECO:0007669"/>
    <property type="project" value="InterPro"/>
</dbReference>
<feature type="non-terminal residue" evidence="1">
    <location>
        <position position="1"/>
    </location>
</feature>
<dbReference type="Proteomes" id="UP000663868">
    <property type="component" value="Unassembled WGS sequence"/>
</dbReference>
<gene>
    <name evidence="1" type="ORF">KXQ929_LOCUS48024</name>
</gene>
<dbReference type="InterPro" id="IPR001806">
    <property type="entry name" value="Small_GTPase"/>
</dbReference>